<accession>A0ABU2HBB4</accession>
<evidence type="ECO:0000256" key="9">
    <source>
        <dbReference type="SAM" id="Phobius"/>
    </source>
</evidence>
<dbReference type="SUPFAM" id="SSF56112">
    <property type="entry name" value="Protein kinase-like (PK-like)"/>
    <property type="match status" value="1"/>
</dbReference>
<dbReference type="CDD" id="cd14014">
    <property type="entry name" value="STKc_PknB_like"/>
    <property type="match status" value="1"/>
</dbReference>
<dbReference type="Gene3D" id="3.30.200.20">
    <property type="entry name" value="Phosphorylase Kinase, domain 1"/>
    <property type="match status" value="1"/>
</dbReference>
<reference evidence="12" key="1">
    <citation type="submission" date="2023-07" db="EMBL/GenBank/DDBJ databases">
        <title>Novel species in the genus Lipingzhangella isolated from Sambhar Salt Lake.</title>
        <authorList>
            <person name="Jiya N."/>
            <person name="Kajale S."/>
            <person name="Sharma A."/>
        </authorList>
    </citation>
    <scope>NUCLEOTIDE SEQUENCE [LARGE SCALE GENOMIC DNA]</scope>
    <source>
        <strain evidence="12">LS1_29</strain>
    </source>
</reference>
<evidence type="ECO:0000256" key="8">
    <source>
        <dbReference type="SAM" id="MobiDB-lite"/>
    </source>
</evidence>
<evidence type="ECO:0000256" key="7">
    <source>
        <dbReference type="PROSITE-ProRule" id="PRU10141"/>
    </source>
</evidence>
<protein>
    <recommendedName>
        <fullName evidence="1">non-specific serine/threonine protein kinase</fullName>
        <ecNumber evidence="1">2.7.11.1</ecNumber>
    </recommendedName>
</protein>
<feature type="compositionally biased region" description="Pro residues" evidence="8">
    <location>
        <begin position="337"/>
        <end position="350"/>
    </location>
</feature>
<proteinExistence type="predicted"/>
<comment type="caution">
    <text evidence="11">The sequence shown here is derived from an EMBL/GenBank/DDBJ whole genome shotgun (WGS) entry which is preliminary data.</text>
</comment>
<dbReference type="PROSITE" id="PS00107">
    <property type="entry name" value="PROTEIN_KINASE_ATP"/>
    <property type="match status" value="1"/>
</dbReference>
<dbReference type="InterPro" id="IPR008271">
    <property type="entry name" value="Ser/Thr_kinase_AS"/>
</dbReference>
<keyword evidence="9" id="KW-0472">Membrane</keyword>
<dbReference type="InterPro" id="IPR017441">
    <property type="entry name" value="Protein_kinase_ATP_BS"/>
</dbReference>
<feature type="region of interest" description="Disordered" evidence="8">
    <location>
        <begin position="268"/>
        <end position="357"/>
    </location>
</feature>
<evidence type="ECO:0000256" key="6">
    <source>
        <dbReference type="ARBA" id="ARBA00022840"/>
    </source>
</evidence>
<dbReference type="EMBL" id="JAVLVT010000010">
    <property type="protein sequence ID" value="MDS1272139.1"/>
    <property type="molecule type" value="Genomic_DNA"/>
</dbReference>
<keyword evidence="2" id="KW-0723">Serine/threonine-protein kinase</keyword>
<dbReference type="InterPro" id="IPR011009">
    <property type="entry name" value="Kinase-like_dom_sf"/>
</dbReference>
<organism evidence="11 12">
    <name type="scientific">Lipingzhangella rawalii</name>
    <dbReference type="NCBI Taxonomy" id="2055835"/>
    <lineage>
        <taxon>Bacteria</taxon>
        <taxon>Bacillati</taxon>
        <taxon>Actinomycetota</taxon>
        <taxon>Actinomycetes</taxon>
        <taxon>Streptosporangiales</taxon>
        <taxon>Nocardiopsidaceae</taxon>
        <taxon>Lipingzhangella</taxon>
    </lineage>
</organism>
<feature type="compositionally biased region" description="Low complexity" evidence="8">
    <location>
        <begin position="294"/>
        <end position="303"/>
    </location>
</feature>
<dbReference type="SMART" id="SM00220">
    <property type="entry name" value="S_TKc"/>
    <property type="match status" value="1"/>
</dbReference>
<dbReference type="PANTHER" id="PTHR43289">
    <property type="entry name" value="MITOGEN-ACTIVATED PROTEIN KINASE KINASE KINASE 20-RELATED"/>
    <property type="match status" value="1"/>
</dbReference>
<feature type="compositionally biased region" description="Low complexity" evidence="8">
    <location>
        <begin position="325"/>
        <end position="336"/>
    </location>
</feature>
<dbReference type="PANTHER" id="PTHR43289:SF6">
    <property type="entry name" value="SERINE_THREONINE-PROTEIN KINASE NEKL-3"/>
    <property type="match status" value="1"/>
</dbReference>
<dbReference type="Gene3D" id="1.10.510.10">
    <property type="entry name" value="Transferase(Phosphotransferase) domain 1"/>
    <property type="match status" value="1"/>
</dbReference>
<keyword evidence="6 7" id="KW-0067">ATP-binding</keyword>
<dbReference type="PROSITE" id="PS00108">
    <property type="entry name" value="PROTEIN_KINASE_ST"/>
    <property type="match status" value="1"/>
</dbReference>
<dbReference type="Proteomes" id="UP001250214">
    <property type="component" value="Unassembled WGS sequence"/>
</dbReference>
<sequence length="551" mass="59343">MSVEERNGERIVAGRYRLRRELGRGGMGAVWHAWDADLERDVAIKEVTLGSDLSEQERADAHARVRREARSAARLSHPAIIAIHDVLEHEGHPWIVMQLAEGRSLEKVLNEDGPLSPATVHSIATTLIDALNTAHQAGVVHRDVKPANVLYTTDGKPFLTDFGIANIEGETSITRTGALVGSPSYMAPEILEGHPASPATDLWSLGVTLYALLDGGSPFNRPTLPATLSAIVNGDIPPPTNAGPLTPTLMGLLTRDPSHRLDAATAATQLAQTPVHQTRSPSGGSTMAPPPAAAPGTSPVQPAHAPPPGPSTPPPPGPAVPPYGPTGSSPALSGPSGPTPRPDHVPPGPPAHYSTAGSAPRPWLLWTAASAVVVVVLVLVAATAWSVLYSADYDLYDEVGFAVEYPAGWEIDEQHDDDNDMYTDFEHPDDEIRMTIGVYTDPAEFDARTQLEAFVDGVSPDAQDEPEQVRLDEEPDTHHPADWDVAIGEVHYTLIPQEARAYDDPERFTVVRVIHVESDLYYFLSWNGAQQLRDEYEAEIQHSLETFNPPA</sequence>
<name>A0ABU2HBB4_9ACTN</name>
<evidence type="ECO:0000256" key="1">
    <source>
        <dbReference type="ARBA" id="ARBA00012513"/>
    </source>
</evidence>
<evidence type="ECO:0000313" key="11">
    <source>
        <dbReference type="EMBL" id="MDS1272139.1"/>
    </source>
</evidence>
<feature type="domain" description="Protein kinase" evidence="10">
    <location>
        <begin position="16"/>
        <end position="279"/>
    </location>
</feature>
<keyword evidence="3 11" id="KW-0808">Transferase</keyword>
<keyword evidence="9" id="KW-1133">Transmembrane helix</keyword>
<keyword evidence="5 11" id="KW-0418">Kinase</keyword>
<dbReference type="EC" id="2.7.11.1" evidence="1"/>
<evidence type="ECO:0000256" key="4">
    <source>
        <dbReference type="ARBA" id="ARBA00022741"/>
    </source>
</evidence>
<keyword evidence="4 7" id="KW-0547">Nucleotide-binding</keyword>
<feature type="transmembrane region" description="Helical" evidence="9">
    <location>
        <begin position="363"/>
        <end position="388"/>
    </location>
</feature>
<gene>
    <name evidence="11" type="ORF">RIF23_17760</name>
</gene>
<dbReference type="GO" id="GO:0004674">
    <property type="term" value="F:protein serine/threonine kinase activity"/>
    <property type="evidence" value="ECO:0007669"/>
    <property type="project" value="UniProtKB-EC"/>
</dbReference>
<dbReference type="InterPro" id="IPR000719">
    <property type="entry name" value="Prot_kinase_dom"/>
</dbReference>
<dbReference type="PROSITE" id="PS50011">
    <property type="entry name" value="PROTEIN_KINASE_DOM"/>
    <property type="match status" value="1"/>
</dbReference>
<evidence type="ECO:0000256" key="2">
    <source>
        <dbReference type="ARBA" id="ARBA00022527"/>
    </source>
</evidence>
<keyword evidence="12" id="KW-1185">Reference proteome</keyword>
<evidence type="ECO:0000256" key="3">
    <source>
        <dbReference type="ARBA" id="ARBA00022679"/>
    </source>
</evidence>
<evidence type="ECO:0000259" key="10">
    <source>
        <dbReference type="PROSITE" id="PS50011"/>
    </source>
</evidence>
<feature type="compositionally biased region" description="Pro residues" evidence="8">
    <location>
        <begin position="304"/>
        <end position="324"/>
    </location>
</feature>
<evidence type="ECO:0000256" key="5">
    <source>
        <dbReference type="ARBA" id="ARBA00022777"/>
    </source>
</evidence>
<keyword evidence="9" id="KW-0812">Transmembrane</keyword>
<evidence type="ECO:0000313" key="12">
    <source>
        <dbReference type="Proteomes" id="UP001250214"/>
    </source>
</evidence>
<dbReference type="Pfam" id="PF00069">
    <property type="entry name" value="Pkinase"/>
    <property type="match status" value="1"/>
</dbReference>
<dbReference type="RefSeq" id="WP_310913710.1">
    <property type="nucleotide sequence ID" value="NZ_JAVLVT010000010.1"/>
</dbReference>
<feature type="binding site" evidence="7">
    <location>
        <position position="45"/>
    </location>
    <ligand>
        <name>ATP</name>
        <dbReference type="ChEBI" id="CHEBI:30616"/>
    </ligand>
</feature>